<proteinExistence type="predicted"/>
<dbReference type="Proteomes" id="UP000798662">
    <property type="component" value="Chromosome 3"/>
</dbReference>
<organism evidence="1 2">
    <name type="scientific">Pyropia yezoensis</name>
    <name type="common">Susabi-nori</name>
    <name type="synonym">Porphyra yezoensis</name>
    <dbReference type="NCBI Taxonomy" id="2788"/>
    <lineage>
        <taxon>Eukaryota</taxon>
        <taxon>Rhodophyta</taxon>
        <taxon>Bangiophyceae</taxon>
        <taxon>Bangiales</taxon>
        <taxon>Bangiaceae</taxon>
        <taxon>Pyropia</taxon>
    </lineage>
</organism>
<evidence type="ECO:0000313" key="2">
    <source>
        <dbReference type="Proteomes" id="UP000798662"/>
    </source>
</evidence>
<comment type="caution">
    <text evidence="1">The sequence shown here is derived from an EMBL/GenBank/DDBJ whole genome shotgun (WGS) entry which is preliminary data.</text>
</comment>
<gene>
    <name evidence="1" type="ORF">I4F81_010416</name>
</gene>
<keyword evidence="2" id="KW-1185">Reference proteome</keyword>
<protein>
    <submittedName>
        <fullName evidence="1">Uncharacterized protein</fullName>
    </submittedName>
</protein>
<sequence>MFSAGDEALDVLCAYIFAIKTTEGAAHCIGCFPHVDPRLCPFGAVADAAVGLCLAPGQDPTVPRVNLVPVLRPNDEELEAAGVRPEHYREAGMEFGFRLWYRLLMYPSPQGGLFKEMLYNMEVPHALRSGLFLFLEREEEAYEAGKAADPSQVDAELMDFFHLLLTMRSFASYAYAGRTTLTQAADRASTAATQVLPHLAHTAEAAVEAAATNTMAQLSVVPRLISQQMDAGTVAVKANTVFIAAAVTNHTEAGMATINIHTIQEVASLRAEEARLTAIVVFLAHGKFFPAGGVCLRGPHGDPKCARWWGTAGAACAGPAAAVRPGSTAITRTAKAAANAVPVAMPKDRNNVRQLQVQNKRNGVRLHDDKGQCVPLLPMEKNLSWKEALEE</sequence>
<evidence type="ECO:0000313" key="1">
    <source>
        <dbReference type="EMBL" id="KAK1867919.1"/>
    </source>
</evidence>
<reference evidence="1" key="1">
    <citation type="submission" date="2019-11" db="EMBL/GenBank/DDBJ databases">
        <title>Nori genome reveals adaptations in red seaweeds to the harsh intertidal environment.</title>
        <authorList>
            <person name="Wang D."/>
            <person name="Mao Y."/>
        </authorList>
    </citation>
    <scope>NUCLEOTIDE SEQUENCE</scope>
    <source>
        <tissue evidence="1">Gametophyte</tissue>
    </source>
</reference>
<name>A0ACC3CCA7_PYRYE</name>
<accession>A0ACC3CCA7</accession>
<dbReference type="EMBL" id="CM020620">
    <property type="protein sequence ID" value="KAK1867919.1"/>
    <property type="molecule type" value="Genomic_DNA"/>
</dbReference>